<dbReference type="InParanoid" id="A0A251TJ45"/>
<sequence>MELLTKSFEFTPRKKKWLILLAICGFSTYGIYNLPSVSRKRKRLVKLFAGLIAIVDILSDSSEILVVVSRDLKEFLASDCNKIPNSLNQLSKIAVSDEFSKSLTGVFEAATLGVVQGCYEEQKGENSNASFKQRVIDRLMSESGTGFVSLVVGSIARNLVLGLGLDSIGSYESGLKLNLSTDLPELVDVLCTDKSKMMVGDLIKTVVSTAVAVYLDRPTSVNVYDGMFSRITDPNHQKHVKDIVVYVFKGAVETLVKTSHQVLTS</sequence>
<evidence type="ECO:0008006" key="5">
    <source>
        <dbReference type="Google" id="ProtNLM"/>
    </source>
</evidence>
<keyword evidence="1" id="KW-0812">Transmembrane</keyword>
<dbReference type="OMA" id="GNGWAEM"/>
<keyword evidence="1" id="KW-1133">Transmembrane helix</keyword>
<dbReference type="OrthoDB" id="1641131at2759"/>
<dbReference type="AlphaFoldDB" id="A0A251TJ45"/>
<dbReference type="InterPro" id="IPR019141">
    <property type="entry name" value="DUF2045"/>
</dbReference>
<evidence type="ECO:0000313" key="2">
    <source>
        <dbReference type="EMBL" id="KAF5786068.1"/>
    </source>
</evidence>
<dbReference type="PANTHER" id="PTHR21477">
    <property type="entry name" value="ZGC:172139"/>
    <property type="match status" value="1"/>
</dbReference>
<reference evidence="3" key="2">
    <citation type="submission" date="2017-02" db="EMBL/GenBank/DDBJ databases">
        <title>Sunflower complete genome.</title>
        <authorList>
            <person name="Langlade N."/>
            <person name="Munos S."/>
        </authorList>
    </citation>
    <scope>NUCLEOTIDE SEQUENCE [LARGE SCALE GENOMIC DNA]</scope>
    <source>
        <tissue evidence="3">Leaves</tissue>
    </source>
</reference>
<name>A0A251TJ45_HELAN</name>
<reference evidence="2" key="3">
    <citation type="submission" date="2020-06" db="EMBL/GenBank/DDBJ databases">
        <title>Helianthus annuus Genome sequencing and assembly Release 2.</title>
        <authorList>
            <person name="Gouzy J."/>
            <person name="Langlade N."/>
            <person name="Munos S."/>
        </authorList>
    </citation>
    <scope>NUCLEOTIDE SEQUENCE</scope>
    <source>
        <tissue evidence="2">Leaves</tissue>
    </source>
</reference>
<evidence type="ECO:0000313" key="4">
    <source>
        <dbReference type="Proteomes" id="UP000215914"/>
    </source>
</evidence>
<feature type="transmembrane region" description="Helical" evidence="1">
    <location>
        <begin position="17"/>
        <end position="35"/>
    </location>
</feature>
<protein>
    <recommendedName>
        <fullName evidence="5">Protein PHLOEM PROTEIN 2-LIKE A10</fullName>
    </recommendedName>
</protein>
<proteinExistence type="predicted"/>
<accession>A0A251TJ45</accession>
<dbReference type="EMBL" id="MNCJ02000325">
    <property type="protein sequence ID" value="KAF5786068.1"/>
    <property type="molecule type" value="Genomic_DNA"/>
</dbReference>
<gene>
    <name evidence="3" type="ORF">HannXRQ_Chr10g0295341</name>
    <name evidence="2" type="ORF">HanXRQr2_Chr10g0436261</name>
</gene>
<keyword evidence="4" id="KW-1185">Reference proteome</keyword>
<evidence type="ECO:0000313" key="3">
    <source>
        <dbReference type="EMBL" id="OTG11127.1"/>
    </source>
</evidence>
<dbReference type="Gramene" id="mRNA:HanXRQr2_Chr10g0436261">
    <property type="protein sequence ID" value="CDS:HanXRQr2_Chr10g0436261.1"/>
    <property type="gene ID" value="HanXRQr2_Chr10g0436261"/>
</dbReference>
<organism evidence="3 4">
    <name type="scientific">Helianthus annuus</name>
    <name type="common">Common sunflower</name>
    <dbReference type="NCBI Taxonomy" id="4232"/>
    <lineage>
        <taxon>Eukaryota</taxon>
        <taxon>Viridiplantae</taxon>
        <taxon>Streptophyta</taxon>
        <taxon>Embryophyta</taxon>
        <taxon>Tracheophyta</taxon>
        <taxon>Spermatophyta</taxon>
        <taxon>Magnoliopsida</taxon>
        <taxon>eudicotyledons</taxon>
        <taxon>Gunneridae</taxon>
        <taxon>Pentapetalae</taxon>
        <taxon>asterids</taxon>
        <taxon>campanulids</taxon>
        <taxon>Asterales</taxon>
        <taxon>Asteraceae</taxon>
        <taxon>Asteroideae</taxon>
        <taxon>Heliantheae alliance</taxon>
        <taxon>Heliantheae</taxon>
        <taxon>Helianthus</taxon>
    </lineage>
</organism>
<dbReference type="Proteomes" id="UP000215914">
    <property type="component" value="Chromosome 10"/>
</dbReference>
<dbReference type="EMBL" id="CM007899">
    <property type="protein sequence ID" value="OTG11127.1"/>
    <property type="molecule type" value="Genomic_DNA"/>
</dbReference>
<reference evidence="2 4" key="1">
    <citation type="journal article" date="2017" name="Nature">
        <title>The sunflower genome provides insights into oil metabolism, flowering and Asterid evolution.</title>
        <authorList>
            <person name="Badouin H."/>
            <person name="Gouzy J."/>
            <person name="Grassa C.J."/>
            <person name="Murat F."/>
            <person name="Staton S.E."/>
            <person name="Cottret L."/>
            <person name="Lelandais-Briere C."/>
            <person name="Owens G.L."/>
            <person name="Carrere S."/>
            <person name="Mayjonade B."/>
            <person name="Legrand L."/>
            <person name="Gill N."/>
            <person name="Kane N.C."/>
            <person name="Bowers J.E."/>
            <person name="Hubner S."/>
            <person name="Bellec A."/>
            <person name="Berard A."/>
            <person name="Berges H."/>
            <person name="Blanchet N."/>
            <person name="Boniface M.C."/>
            <person name="Brunel D."/>
            <person name="Catrice O."/>
            <person name="Chaidir N."/>
            <person name="Claudel C."/>
            <person name="Donnadieu C."/>
            <person name="Faraut T."/>
            <person name="Fievet G."/>
            <person name="Helmstetter N."/>
            <person name="King M."/>
            <person name="Knapp S.J."/>
            <person name="Lai Z."/>
            <person name="Le Paslier M.C."/>
            <person name="Lippi Y."/>
            <person name="Lorenzon L."/>
            <person name="Mandel J.R."/>
            <person name="Marage G."/>
            <person name="Marchand G."/>
            <person name="Marquand E."/>
            <person name="Bret-Mestries E."/>
            <person name="Morien E."/>
            <person name="Nambeesan S."/>
            <person name="Nguyen T."/>
            <person name="Pegot-Espagnet P."/>
            <person name="Pouilly N."/>
            <person name="Raftis F."/>
            <person name="Sallet E."/>
            <person name="Schiex T."/>
            <person name="Thomas J."/>
            <person name="Vandecasteele C."/>
            <person name="Vares D."/>
            <person name="Vear F."/>
            <person name="Vautrin S."/>
            <person name="Crespi M."/>
            <person name="Mangin B."/>
            <person name="Burke J.M."/>
            <person name="Salse J."/>
            <person name="Munos S."/>
            <person name="Vincourt P."/>
            <person name="Rieseberg L.H."/>
            <person name="Langlade N.B."/>
        </authorList>
    </citation>
    <scope>NUCLEOTIDE SEQUENCE [LARGE SCALE GENOMIC DNA]</scope>
    <source>
        <strain evidence="4">cv. SF193</strain>
        <tissue evidence="2">Leaves</tissue>
    </source>
</reference>
<dbReference type="PANTHER" id="PTHR21477:SF12">
    <property type="entry name" value="PROTEIN PHLOEM PROTEIN 2-LIKE A10"/>
    <property type="match status" value="1"/>
</dbReference>
<keyword evidence="1" id="KW-0472">Membrane</keyword>
<evidence type="ECO:0000256" key="1">
    <source>
        <dbReference type="SAM" id="Phobius"/>
    </source>
</evidence>